<dbReference type="PROSITE" id="PS51206">
    <property type="entry name" value="SF3_HELICASE_1"/>
    <property type="match status" value="1"/>
</dbReference>
<dbReference type="InterPro" id="IPR027417">
    <property type="entry name" value="P-loop_NTPase"/>
</dbReference>
<evidence type="ECO:0000259" key="4">
    <source>
        <dbReference type="PROSITE" id="PS51206"/>
    </source>
</evidence>
<dbReference type="Pfam" id="PF08706">
    <property type="entry name" value="D5_N"/>
    <property type="match status" value="1"/>
</dbReference>
<evidence type="ECO:0000256" key="2">
    <source>
        <dbReference type="ARBA" id="ARBA00022801"/>
    </source>
</evidence>
<dbReference type="InterPro" id="IPR014818">
    <property type="entry name" value="Phage/plasmid_primase_P4_C"/>
</dbReference>
<dbReference type="EMBL" id="JAUCAQ010000002">
    <property type="protein sequence ID" value="MDM7645681.1"/>
    <property type="molecule type" value="Genomic_DNA"/>
</dbReference>
<keyword evidence="1" id="KW-0547">Nucleotide-binding</keyword>
<sequence>MAEIDTTALPRMSSHIPSWLDVQYNETGEISKTTVNVERLAEFVAKETHFYTDNNNLAGYLFNGQYWKRYKNVKQADNALSSRVATLLKQNKKLTSAKQVKNIVDLIRVITVKDVADYIDFTDKPYMVSFTNGTLDMRTLEIKPNAPQYHALGGLDYPVSDKDLPTPKTDEFFTRLLGDENAELLYKFIGYGFKRNYLPFQNFVILYGKGGNGKGTALTYIGQKLYSGNVSELSLQAFGDKFKTVGLVGKYANIGSDIPANYMPNTENLKLAVSGKEKLEVESKGVQAFSIVNYATLFFSANDLPNIRRDSGLDRRPLVLTTQGKGFTNADGKSDLFDESELLDERPAFTRKVIKMFMDAERARTLNIPENVQKATAEWLKSADIVSQWLDEHTEEAQDRRPTAKYMYQQFSRDIEDMGMQERINRNTFYSRMENLGVQSSKVATVSSLDDEIGQTTKRFLNIQYVK</sequence>
<keyword evidence="6" id="KW-1185">Reference proteome</keyword>
<evidence type="ECO:0000313" key="6">
    <source>
        <dbReference type="Proteomes" id="UP001242903"/>
    </source>
</evidence>
<dbReference type="SUPFAM" id="SSF52540">
    <property type="entry name" value="P-loop containing nucleoside triphosphate hydrolases"/>
    <property type="match status" value="1"/>
</dbReference>
<protein>
    <submittedName>
        <fullName evidence="5">Phage/plasmid primase, P4 family</fullName>
    </submittedName>
</protein>
<accession>A0ABT7RWL4</accession>
<dbReference type="RefSeq" id="WP_289455398.1">
    <property type="nucleotide sequence ID" value="NZ_JAUCAQ010000002.1"/>
</dbReference>
<evidence type="ECO:0000313" key="5">
    <source>
        <dbReference type="EMBL" id="MDM7645681.1"/>
    </source>
</evidence>
<evidence type="ECO:0000256" key="1">
    <source>
        <dbReference type="ARBA" id="ARBA00022741"/>
    </source>
</evidence>
<keyword evidence="2" id="KW-0378">Hydrolase</keyword>
<dbReference type="Pfam" id="PF19263">
    <property type="entry name" value="DUF5906"/>
    <property type="match status" value="1"/>
</dbReference>
<dbReference type="InterPro" id="IPR045455">
    <property type="entry name" value="NrS-1_pol-like_helicase"/>
</dbReference>
<dbReference type="PANTHER" id="PTHR35372">
    <property type="entry name" value="ATP BINDING PROTEIN-RELATED"/>
    <property type="match status" value="1"/>
</dbReference>
<dbReference type="InterPro" id="IPR051620">
    <property type="entry name" value="ORF904-like_C"/>
</dbReference>
<dbReference type="InterPro" id="IPR006500">
    <property type="entry name" value="Helicase_put_C_phage/plasmid"/>
</dbReference>
<proteinExistence type="predicted"/>
<name>A0ABT7RWL4_9LACO</name>
<feature type="domain" description="SF3 helicase" evidence="4">
    <location>
        <begin position="180"/>
        <end position="336"/>
    </location>
</feature>
<dbReference type="NCBIfam" id="TIGR01613">
    <property type="entry name" value="primase_Cterm"/>
    <property type="match status" value="1"/>
</dbReference>
<comment type="caution">
    <text evidence="5">The sequence shown here is derived from an EMBL/GenBank/DDBJ whole genome shotgun (WGS) entry which is preliminary data.</text>
</comment>
<organism evidence="5 6">
    <name type="scientific">Leuconostoc falkenbergense</name>
    <dbReference type="NCBI Taxonomy" id="2766470"/>
    <lineage>
        <taxon>Bacteria</taxon>
        <taxon>Bacillati</taxon>
        <taxon>Bacillota</taxon>
        <taxon>Bacilli</taxon>
        <taxon>Lactobacillales</taxon>
        <taxon>Lactobacillaceae</taxon>
        <taxon>Leuconostoc</taxon>
    </lineage>
</organism>
<gene>
    <name evidence="5" type="ORF">QUE93_01390</name>
</gene>
<dbReference type="Gene3D" id="3.40.50.300">
    <property type="entry name" value="P-loop containing nucleotide triphosphate hydrolases"/>
    <property type="match status" value="1"/>
</dbReference>
<evidence type="ECO:0000256" key="3">
    <source>
        <dbReference type="ARBA" id="ARBA00022840"/>
    </source>
</evidence>
<dbReference type="InterPro" id="IPR014015">
    <property type="entry name" value="Helicase_SF3_DNA-vir"/>
</dbReference>
<keyword evidence="3" id="KW-0067">ATP-binding</keyword>
<dbReference type="Proteomes" id="UP001242903">
    <property type="component" value="Unassembled WGS sequence"/>
</dbReference>
<dbReference type="PANTHER" id="PTHR35372:SF2">
    <property type="entry name" value="SF3 HELICASE DOMAIN-CONTAINING PROTEIN"/>
    <property type="match status" value="1"/>
</dbReference>
<reference evidence="5 6" key="1">
    <citation type="submission" date="2023-06" db="EMBL/GenBank/DDBJ databases">
        <title>Draft Genome Sequences of lactic acid bacteria strains isolated from fermented milk products.</title>
        <authorList>
            <person name="Elcheninov A.G."/>
            <person name="Klyukina A."/>
            <person name="Zayulina K.S."/>
            <person name="Gavirova L.A."/>
            <person name="Shcherbakova P.A."/>
            <person name="Shestakov A.I."/>
            <person name="Kublanov I.V."/>
            <person name="Kochetkova T.V."/>
        </authorList>
    </citation>
    <scope>NUCLEOTIDE SEQUENCE [LARGE SCALE GENOMIC DNA]</scope>
    <source>
        <strain evidence="5 6">TOM.81</strain>
    </source>
</reference>